<dbReference type="EMBL" id="VNHS01000002">
    <property type="protein sequence ID" value="TYP78081.1"/>
    <property type="molecule type" value="Genomic_DNA"/>
</dbReference>
<gene>
    <name evidence="1" type="ORF">BCM02_102658</name>
</gene>
<keyword evidence="2" id="KW-1185">Reference proteome</keyword>
<accession>A0A5S5CF97</accession>
<evidence type="ECO:0000313" key="2">
    <source>
        <dbReference type="Proteomes" id="UP000323257"/>
    </source>
</evidence>
<dbReference type="Proteomes" id="UP000323257">
    <property type="component" value="Unassembled WGS sequence"/>
</dbReference>
<proteinExistence type="predicted"/>
<protein>
    <submittedName>
        <fullName evidence="1">Uncharacterized protein</fullName>
    </submittedName>
</protein>
<evidence type="ECO:0000313" key="1">
    <source>
        <dbReference type="EMBL" id="TYP78081.1"/>
    </source>
</evidence>
<name>A0A5S5CF97_9BACL</name>
<organism evidence="1 2">
    <name type="scientific">Paenibacillus methanolicus</name>
    <dbReference type="NCBI Taxonomy" id="582686"/>
    <lineage>
        <taxon>Bacteria</taxon>
        <taxon>Bacillati</taxon>
        <taxon>Bacillota</taxon>
        <taxon>Bacilli</taxon>
        <taxon>Bacillales</taxon>
        <taxon>Paenibacillaceae</taxon>
        <taxon>Paenibacillus</taxon>
    </lineage>
</organism>
<dbReference type="AlphaFoldDB" id="A0A5S5CF97"/>
<reference evidence="1 2" key="1">
    <citation type="submission" date="2019-07" db="EMBL/GenBank/DDBJ databases">
        <title>Genomic Encyclopedia of Type Strains, Phase III (KMG-III): the genomes of soil and plant-associated and newly described type strains.</title>
        <authorList>
            <person name="Whitman W."/>
        </authorList>
    </citation>
    <scope>NUCLEOTIDE SEQUENCE [LARGE SCALE GENOMIC DNA]</scope>
    <source>
        <strain evidence="1 2">BL24</strain>
    </source>
</reference>
<dbReference type="RefSeq" id="WP_187434067.1">
    <property type="nucleotide sequence ID" value="NZ_VNHS01000002.1"/>
</dbReference>
<sequence length="56" mass="6236">MIKSRISTHRFRVGKNSYVVINIHQTTAARTEIGNALASNAVNVQIMKQAKGRRAK</sequence>
<comment type="caution">
    <text evidence="1">The sequence shown here is derived from an EMBL/GenBank/DDBJ whole genome shotgun (WGS) entry which is preliminary data.</text>
</comment>